<sequence length="534" mass="57140" precursor="true">MSPSRRPFASEVVLPAPARRWRVQTRAFAWLLAFFVAAAAPLAWVASATLQASIHRGYAERALRESQVVAAQAVVRAALTDGVHVVARVNPLANALRTQLGADYVVVTDVRGVRVAHPEADRLGERMVGGDFTSFRAGRSVTETVLGTLGMSVRAKVPVWSADGRVVGLASVGFLLPRLRDVFWDVVRAGAPWYAGIMVLALLGAHALSLGVRREMFGLEPEQIASVAVQYRTVLHALEEGVVVLRGDMVHYLNPQAAQLVGGPPGALPVPLAALLPDVDVRAWRHGAHDNVPLSVRGVPVLANVRVAPDGARVVTLRDHARVRALADELTQAQRYAELLRAQTHEFTNRLHTLAGLLHLGEVDAALSLIYERERRQSARRDAVVPLRHLHLMALLLGKFERAEELGVTLTLDPLSALPEGVDAATLDAVELAVGNLVQNAFDATLGVHGARVRLLVAADPEGVQVEVQDNGPGVPPTVQAHLGTRGVSSKGAGRGVGLALVRDRAAALGGTLAYDRRAGMTVFTLTLPFREDA</sequence>
<dbReference type="AlphaFoldDB" id="E8U7M9"/>
<evidence type="ECO:0000256" key="1">
    <source>
        <dbReference type="ARBA" id="ARBA00000085"/>
    </source>
</evidence>
<keyword evidence="6" id="KW-0808">Transferase</keyword>
<comment type="catalytic activity">
    <reaction evidence="1">
        <text>ATP + protein L-histidine = ADP + protein N-phospho-L-histidine.</text>
        <dbReference type="EC" id="2.7.13.3"/>
    </reaction>
</comment>
<dbReference type="Gene3D" id="1.10.287.130">
    <property type="match status" value="1"/>
</dbReference>
<dbReference type="InterPro" id="IPR039506">
    <property type="entry name" value="SPOB_a"/>
</dbReference>
<dbReference type="Pfam" id="PF14689">
    <property type="entry name" value="SPOB_a"/>
    <property type="match status" value="1"/>
</dbReference>
<dbReference type="SUPFAM" id="SSF103190">
    <property type="entry name" value="Sensory domain-like"/>
    <property type="match status" value="1"/>
</dbReference>
<feature type="transmembrane region" description="Helical" evidence="14">
    <location>
        <begin position="27"/>
        <end position="46"/>
    </location>
</feature>
<evidence type="ECO:0000256" key="14">
    <source>
        <dbReference type="SAM" id="Phobius"/>
    </source>
</evidence>
<reference evidence="17" key="2">
    <citation type="submission" date="2011-01" db="EMBL/GenBank/DDBJ databases">
        <title>The complete genome of Deinococcus maricopensis DSM 21211.</title>
        <authorList>
            <consortium name="US DOE Joint Genome Institute (JGI-PGF)"/>
            <person name="Lucas S."/>
            <person name="Copeland A."/>
            <person name="Lapidus A."/>
            <person name="Goodwin L."/>
            <person name="Pitluck S."/>
            <person name="Kyrpides N."/>
            <person name="Mavromatis K."/>
            <person name="Pagani I."/>
            <person name="Ivanova N."/>
            <person name="Ovchinnikova G."/>
            <person name="Zeytun A."/>
            <person name="Detter J.C."/>
            <person name="Han C."/>
            <person name="Land M."/>
            <person name="Hauser L."/>
            <person name="Markowitz V."/>
            <person name="Cheng J.-F."/>
            <person name="Hugenholtz P."/>
            <person name="Woyke T."/>
            <person name="Wu D."/>
            <person name="Pukall R."/>
            <person name="Gehrich-Schroeter G."/>
            <person name="Brambilla E."/>
            <person name="Klenk H.-P."/>
            <person name="Eisen J.A."/>
        </authorList>
    </citation>
    <scope>NUCLEOTIDE SEQUENCE [LARGE SCALE GENOMIC DNA]</scope>
    <source>
        <strain evidence="17">DSM 21211 / LMG 22137 / NRRL B-23946 / LB-34</strain>
    </source>
</reference>
<evidence type="ECO:0000256" key="7">
    <source>
        <dbReference type="ARBA" id="ARBA00022692"/>
    </source>
</evidence>
<keyword evidence="8" id="KW-0547">Nucleotide-binding</keyword>
<evidence type="ECO:0000256" key="3">
    <source>
        <dbReference type="ARBA" id="ARBA00012438"/>
    </source>
</evidence>
<protein>
    <recommendedName>
        <fullName evidence="3">histidine kinase</fullName>
        <ecNumber evidence="3">2.7.13.3</ecNumber>
    </recommendedName>
</protein>
<dbReference type="PANTHER" id="PTHR43547">
    <property type="entry name" value="TWO-COMPONENT HISTIDINE KINASE"/>
    <property type="match status" value="1"/>
</dbReference>
<dbReference type="Pfam" id="PF17203">
    <property type="entry name" value="sCache_3_2"/>
    <property type="match status" value="1"/>
</dbReference>
<dbReference type="InterPro" id="IPR033463">
    <property type="entry name" value="sCache_3"/>
</dbReference>
<dbReference type="InterPro" id="IPR003594">
    <property type="entry name" value="HATPase_dom"/>
</dbReference>
<organism evidence="16 17">
    <name type="scientific">Deinococcus maricopensis (strain DSM 21211 / LMG 22137 / NRRL B-23946 / LB-34)</name>
    <dbReference type="NCBI Taxonomy" id="709986"/>
    <lineage>
        <taxon>Bacteria</taxon>
        <taxon>Thermotogati</taxon>
        <taxon>Deinococcota</taxon>
        <taxon>Deinococci</taxon>
        <taxon>Deinococcales</taxon>
        <taxon>Deinococcaceae</taxon>
        <taxon>Deinococcus</taxon>
    </lineage>
</organism>
<keyword evidence="4" id="KW-1003">Cell membrane</keyword>
<evidence type="ECO:0000256" key="13">
    <source>
        <dbReference type="ARBA" id="ARBA00023136"/>
    </source>
</evidence>
<dbReference type="Gene3D" id="3.30.450.20">
    <property type="entry name" value="PAS domain"/>
    <property type="match status" value="1"/>
</dbReference>
<evidence type="ECO:0000256" key="12">
    <source>
        <dbReference type="ARBA" id="ARBA00023012"/>
    </source>
</evidence>
<proteinExistence type="predicted"/>
<feature type="domain" description="Histidine kinase" evidence="15">
    <location>
        <begin position="433"/>
        <end position="532"/>
    </location>
</feature>
<accession>E8U7M9</accession>
<evidence type="ECO:0000256" key="8">
    <source>
        <dbReference type="ARBA" id="ARBA00022741"/>
    </source>
</evidence>
<dbReference type="SMART" id="SM00387">
    <property type="entry name" value="HATPase_c"/>
    <property type="match status" value="1"/>
</dbReference>
<evidence type="ECO:0000256" key="4">
    <source>
        <dbReference type="ARBA" id="ARBA00022475"/>
    </source>
</evidence>
<dbReference type="InterPro" id="IPR016120">
    <property type="entry name" value="Sig_transdc_His_kin_SpoOB"/>
</dbReference>
<dbReference type="Proteomes" id="UP000008635">
    <property type="component" value="Chromosome"/>
</dbReference>
<evidence type="ECO:0000259" key="15">
    <source>
        <dbReference type="PROSITE" id="PS50109"/>
    </source>
</evidence>
<comment type="subcellular location">
    <subcellularLocation>
        <location evidence="2">Cell membrane</location>
        <topology evidence="2">Multi-pass membrane protein</topology>
    </subcellularLocation>
</comment>
<dbReference type="GO" id="GO:0005886">
    <property type="term" value="C:plasma membrane"/>
    <property type="evidence" value="ECO:0007669"/>
    <property type="project" value="UniProtKB-SubCell"/>
</dbReference>
<dbReference type="PROSITE" id="PS50109">
    <property type="entry name" value="HIS_KIN"/>
    <property type="match status" value="1"/>
</dbReference>
<evidence type="ECO:0000256" key="6">
    <source>
        <dbReference type="ARBA" id="ARBA00022679"/>
    </source>
</evidence>
<dbReference type="HOGENOM" id="CLU_020211_11_2_0"/>
<dbReference type="Gene3D" id="3.30.565.10">
    <property type="entry name" value="Histidine kinase-like ATPase, C-terminal domain"/>
    <property type="match status" value="1"/>
</dbReference>
<dbReference type="STRING" id="709986.Deima_1419"/>
<dbReference type="InterPro" id="IPR036890">
    <property type="entry name" value="HATPase_C_sf"/>
</dbReference>
<dbReference type="EMBL" id="CP002454">
    <property type="protein sequence ID" value="ADV67068.1"/>
    <property type="molecule type" value="Genomic_DNA"/>
</dbReference>
<name>E8U7M9_DEIML</name>
<dbReference type="PANTHER" id="PTHR43547:SF10">
    <property type="entry name" value="SENSOR HISTIDINE KINASE DCUS"/>
    <property type="match status" value="1"/>
</dbReference>
<dbReference type="eggNOG" id="COG3290">
    <property type="taxonomic scope" value="Bacteria"/>
</dbReference>
<keyword evidence="11 14" id="KW-1133">Transmembrane helix</keyword>
<dbReference type="GO" id="GO:0000155">
    <property type="term" value="F:phosphorelay sensor kinase activity"/>
    <property type="evidence" value="ECO:0007669"/>
    <property type="project" value="InterPro"/>
</dbReference>
<keyword evidence="10" id="KW-0067">ATP-binding</keyword>
<gene>
    <name evidence="16" type="ordered locus">Deima_1419</name>
</gene>
<evidence type="ECO:0000256" key="9">
    <source>
        <dbReference type="ARBA" id="ARBA00022777"/>
    </source>
</evidence>
<keyword evidence="9 16" id="KW-0418">Kinase</keyword>
<dbReference type="InterPro" id="IPR005467">
    <property type="entry name" value="His_kinase_dom"/>
</dbReference>
<dbReference type="SUPFAM" id="SSF55890">
    <property type="entry name" value="Sporulation response regulatory protein Spo0B"/>
    <property type="match status" value="1"/>
</dbReference>
<dbReference type="OrthoDB" id="9792686at2"/>
<evidence type="ECO:0000313" key="16">
    <source>
        <dbReference type="EMBL" id="ADV67068.1"/>
    </source>
</evidence>
<dbReference type="InterPro" id="IPR004358">
    <property type="entry name" value="Sig_transdc_His_kin-like_C"/>
</dbReference>
<dbReference type="EC" id="2.7.13.3" evidence="3"/>
<keyword evidence="7 14" id="KW-0812">Transmembrane</keyword>
<keyword evidence="5" id="KW-0597">Phosphoprotein</keyword>
<dbReference type="InterPro" id="IPR029151">
    <property type="entry name" value="Sensor-like_sf"/>
</dbReference>
<dbReference type="PRINTS" id="PR00344">
    <property type="entry name" value="BCTRLSENSOR"/>
</dbReference>
<evidence type="ECO:0000256" key="10">
    <source>
        <dbReference type="ARBA" id="ARBA00022840"/>
    </source>
</evidence>
<reference evidence="16 17" key="1">
    <citation type="journal article" date="2011" name="Stand. Genomic Sci.">
        <title>Complete genome sequence of Deinococcus maricopensis type strain (LB-34).</title>
        <authorList>
            <person name="Pukall R."/>
            <person name="Zeytun A."/>
            <person name="Lucas S."/>
            <person name="Lapidus A."/>
            <person name="Hammon N."/>
            <person name="Deshpande S."/>
            <person name="Nolan M."/>
            <person name="Cheng J.F."/>
            <person name="Pitluck S."/>
            <person name="Liolios K."/>
            <person name="Pagani I."/>
            <person name="Mikhailova N."/>
            <person name="Ivanova N."/>
            <person name="Mavromatis K."/>
            <person name="Pati A."/>
            <person name="Tapia R."/>
            <person name="Han C."/>
            <person name="Goodwin L."/>
            <person name="Chen A."/>
            <person name="Palaniappan K."/>
            <person name="Land M."/>
            <person name="Hauser L."/>
            <person name="Chang Y.J."/>
            <person name="Jeffries C.D."/>
            <person name="Brambilla E.M."/>
            <person name="Rohde M."/>
            <person name="Goker M."/>
            <person name="Detter J.C."/>
            <person name="Woyke T."/>
            <person name="Bristow J."/>
            <person name="Eisen J.A."/>
            <person name="Markowitz V."/>
            <person name="Hugenholtz P."/>
            <person name="Kyrpides N.C."/>
            <person name="Klenk H.P."/>
        </authorList>
    </citation>
    <scope>NUCLEOTIDE SEQUENCE [LARGE SCALE GENOMIC DNA]</scope>
    <source>
        <strain evidence="17">DSM 21211 / LMG 22137 / NRRL B-23946 / LB-34</strain>
    </source>
</reference>
<evidence type="ECO:0000256" key="11">
    <source>
        <dbReference type="ARBA" id="ARBA00022989"/>
    </source>
</evidence>
<dbReference type="GO" id="GO:0005524">
    <property type="term" value="F:ATP binding"/>
    <property type="evidence" value="ECO:0007669"/>
    <property type="project" value="UniProtKB-KW"/>
</dbReference>
<dbReference type="RefSeq" id="WP_013556573.1">
    <property type="nucleotide sequence ID" value="NC_014958.1"/>
</dbReference>
<dbReference type="KEGG" id="dmr:Deima_1419"/>
<evidence type="ECO:0000256" key="2">
    <source>
        <dbReference type="ARBA" id="ARBA00004651"/>
    </source>
</evidence>
<dbReference type="Pfam" id="PF02518">
    <property type="entry name" value="HATPase_c"/>
    <property type="match status" value="1"/>
</dbReference>
<keyword evidence="17" id="KW-1185">Reference proteome</keyword>
<evidence type="ECO:0000256" key="5">
    <source>
        <dbReference type="ARBA" id="ARBA00022553"/>
    </source>
</evidence>
<dbReference type="SUPFAM" id="SSF55874">
    <property type="entry name" value="ATPase domain of HSP90 chaperone/DNA topoisomerase II/histidine kinase"/>
    <property type="match status" value="1"/>
</dbReference>
<keyword evidence="13 14" id="KW-0472">Membrane</keyword>
<keyword evidence="12" id="KW-0902">Two-component regulatory system</keyword>
<evidence type="ECO:0000313" key="17">
    <source>
        <dbReference type="Proteomes" id="UP000008635"/>
    </source>
</evidence>